<name>A0A7W0HJV7_9BACT</name>
<dbReference type="Gene3D" id="3.30.700.10">
    <property type="entry name" value="Glycoprotein, Type 4 Pilin"/>
    <property type="match status" value="1"/>
</dbReference>
<comment type="caution">
    <text evidence="2">The sequence shown here is derived from an EMBL/GenBank/DDBJ whole genome shotgun (WGS) entry which is preliminary data.</text>
</comment>
<dbReference type="RefSeq" id="WP_181550303.1">
    <property type="nucleotide sequence ID" value="NZ_JACDUS010000002.1"/>
</dbReference>
<evidence type="ECO:0000313" key="2">
    <source>
        <dbReference type="EMBL" id="MBA2880639.1"/>
    </source>
</evidence>
<feature type="transmembrane region" description="Helical" evidence="1">
    <location>
        <begin position="12"/>
        <end position="34"/>
    </location>
</feature>
<organism evidence="2 3">
    <name type="scientific">Desulfosalsimonas propionicica</name>
    <dbReference type="NCBI Taxonomy" id="332175"/>
    <lineage>
        <taxon>Bacteria</taxon>
        <taxon>Pseudomonadati</taxon>
        <taxon>Thermodesulfobacteriota</taxon>
        <taxon>Desulfobacteria</taxon>
        <taxon>Desulfobacterales</taxon>
        <taxon>Desulfosalsimonadaceae</taxon>
        <taxon>Desulfosalsimonas</taxon>
    </lineage>
</organism>
<dbReference type="InterPro" id="IPR012902">
    <property type="entry name" value="N_methyl_site"/>
</dbReference>
<dbReference type="NCBIfam" id="TIGR02532">
    <property type="entry name" value="IV_pilin_GFxxxE"/>
    <property type="match status" value="1"/>
</dbReference>
<dbReference type="Pfam" id="PF07963">
    <property type="entry name" value="N_methyl"/>
    <property type="match status" value="1"/>
</dbReference>
<keyword evidence="1" id="KW-0812">Transmembrane</keyword>
<proteinExistence type="predicted"/>
<keyword evidence="3" id="KW-1185">Reference proteome</keyword>
<keyword evidence="1" id="KW-0472">Membrane</keyword>
<sequence>MCSKTRNGFTLIELLIAMAITSIVMTAIVSVYHIQIKGKRTQEVLTDMNQTARAAQEIMINEIRMAGCDPAGNSNARIIEADAMELVFSLDIDNDAGANQADGDCCDPNEVIRYQLTNDADNDGINDNIANVVQCDLGRETGAGNDPQSACGGAGVNGLQAVARNVDALNFVYLDSDGNVLSTPVADPDDIRRIELTLVARAGEVSGGLLFSYANTNTYQNQQDDVILPPQNDSFRRLLLTTTVNLRNIGR</sequence>
<keyword evidence="1" id="KW-1133">Transmembrane helix</keyword>
<dbReference type="AlphaFoldDB" id="A0A7W0HJV7"/>
<reference evidence="2 3" key="1">
    <citation type="submission" date="2020-07" db="EMBL/GenBank/DDBJ databases">
        <title>Genomic Encyclopedia of Type Strains, Phase IV (KMG-IV): sequencing the most valuable type-strain genomes for metagenomic binning, comparative biology and taxonomic classification.</title>
        <authorList>
            <person name="Goeker M."/>
        </authorList>
    </citation>
    <scope>NUCLEOTIDE SEQUENCE [LARGE SCALE GENOMIC DNA]</scope>
    <source>
        <strain evidence="2 3">DSM 17721</strain>
    </source>
</reference>
<evidence type="ECO:0000256" key="1">
    <source>
        <dbReference type="SAM" id="Phobius"/>
    </source>
</evidence>
<dbReference type="SUPFAM" id="SSF54523">
    <property type="entry name" value="Pili subunits"/>
    <property type="match status" value="1"/>
</dbReference>
<protein>
    <submittedName>
        <fullName evidence="2">Type IV pilus assembly protein PilW</fullName>
    </submittedName>
</protein>
<evidence type="ECO:0000313" key="3">
    <source>
        <dbReference type="Proteomes" id="UP000525298"/>
    </source>
</evidence>
<accession>A0A7W0HJV7</accession>
<gene>
    <name evidence="2" type="ORF">HNR65_000957</name>
</gene>
<dbReference type="Proteomes" id="UP000525298">
    <property type="component" value="Unassembled WGS sequence"/>
</dbReference>
<dbReference type="InterPro" id="IPR045584">
    <property type="entry name" value="Pilin-like"/>
</dbReference>
<dbReference type="EMBL" id="JACDUS010000002">
    <property type="protein sequence ID" value="MBA2880639.1"/>
    <property type="molecule type" value="Genomic_DNA"/>
</dbReference>